<name>A0A0F9Q2C2_9ZZZZ</name>
<sequence length="249" mass="26293">MAQSGRGKIRLWTDFSDIPPSLAETLDTGSTGDFYTGGESHEVATAGVGAGAFLSGVASITTDTTDKDTVFVGTPLMFDVGLMGTLVLETRVQLPDFDTKELFIGFTSILAFDHQLEDSISNSSATVITLTAENCGFYFSDELTASATEWHGIYNGGTATASTTVADVNLGTVGTANPTAGEWQILRLEIDTNGTARWIIDGVVLQTVKGAVSTTTNFAAFVGTSANTTQQAIMQSDYVLVNANRDWTV</sequence>
<comment type="caution">
    <text evidence="1">The sequence shown here is derived from an EMBL/GenBank/DDBJ whole genome shotgun (WGS) entry which is preliminary data.</text>
</comment>
<organism evidence="1">
    <name type="scientific">marine sediment metagenome</name>
    <dbReference type="NCBI Taxonomy" id="412755"/>
    <lineage>
        <taxon>unclassified sequences</taxon>
        <taxon>metagenomes</taxon>
        <taxon>ecological metagenomes</taxon>
    </lineage>
</organism>
<reference evidence="1" key="1">
    <citation type="journal article" date="2015" name="Nature">
        <title>Complex archaea that bridge the gap between prokaryotes and eukaryotes.</title>
        <authorList>
            <person name="Spang A."/>
            <person name="Saw J.H."/>
            <person name="Jorgensen S.L."/>
            <person name="Zaremba-Niedzwiedzka K."/>
            <person name="Martijn J."/>
            <person name="Lind A.E."/>
            <person name="van Eijk R."/>
            <person name="Schleper C."/>
            <person name="Guy L."/>
            <person name="Ettema T.J."/>
        </authorList>
    </citation>
    <scope>NUCLEOTIDE SEQUENCE</scope>
</reference>
<evidence type="ECO:0000313" key="1">
    <source>
        <dbReference type="EMBL" id="KKM99552.1"/>
    </source>
</evidence>
<dbReference type="AlphaFoldDB" id="A0A0F9Q2C2"/>
<protein>
    <submittedName>
        <fullName evidence="1">Uncharacterized protein</fullName>
    </submittedName>
</protein>
<dbReference type="EMBL" id="LAZR01005484">
    <property type="protein sequence ID" value="KKM99552.1"/>
    <property type="molecule type" value="Genomic_DNA"/>
</dbReference>
<accession>A0A0F9Q2C2</accession>
<proteinExistence type="predicted"/>
<gene>
    <name evidence="1" type="ORF">LCGC14_1146760</name>
</gene>